<feature type="region of interest" description="Disordered" evidence="1">
    <location>
        <begin position="166"/>
        <end position="186"/>
    </location>
</feature>
<dbReference type="GO" id="GO:0003676">
    <property type="term" value="F:nucleic acid binding"/>
    <property type="evidence" value="ECO:0007669"/>
    <property type="project" value="InterPro"/>
</dbReference>
<feature type="domain" description="G-patch" evidence="2">
    <location>
        <begin position="26"/>
        <end position="72"/>
    </location>
</feature>
<evidence type="ECO:0000313" key="3">
    <source>
        <dbReference type="EMBL" id="JAI16811.1"/>
    </source>
</evidence>
<dbReference type="PROSITE" id="PS50174">
    <property type="entry name" value="G_PATCH"/>
    <property type="match status" value="1"/>
</dbReference>
<feature type="compositionally biased region" description="Basic and acidic residues" evidence="1">
    <location>
        <begin position="241"/>
        <end position="272"/>
    </location>
</feature>
<dbReference type="PANTHER" id="PTHR23149:SF27">
    <property type="entry name" value="PIN2_TERF1-INTERACTING TELOMERASE INHIBITOR 1"/>
    <property type="match status" value="1"/>
</dbReference>
<feature type="compositionally biased region" description="Basic and acidic residues" evidence="1">
    <location>
        <begin position="289"/>
        <end position="299"/>
    </location>
</feature>
<dbReference type="SMART" id="SM00443">
    <property type="entry name" value="G_patch"/>
    <property type="match status" value="1"/>
</dbReference>
<proteinExistence type="evidence at transcript level"/>
<reference evidence="3" key="1">
    <citation type="journal article" date="2015" name="Insect Biochem. Mol. Biol.">
        <title>An insight into the sialome of the horse fly, Tabanus bromius.</title>
        <authorList>
            <person name="Ribeiro J.M."/>
            <person name="Kazimirova M."/>
            <person name="Takac P."/>
            <person name="Andersen J.F."/>
            <person name="Francischetti I.M."/>
        </authorList>
    </citation>
    <scope>NUCLEOTIDE SEQUENCE</scope>
</reference>
<dbReference type="GO" id="GO:0010521">
    <property type="term" value="F:telomerase inhibitor activity"/>
    <property type="evidence" value="ECO:0007669"/>
    <property type="project" value="TreeGrafter"/>
</dbReference>
<feature type="compositionally biased region" description="Basic and acidic residues" evidence="1">
    <location>
        <begin position="465"/>
        <end position="503"/>
    </location>
</feature>
<feature type="compositionally biased region" description="Basic and acidic residues" evidence="1">
    <location>
        <begin position="445"/>
        <end position="455"/>
    </location>
</feature>
<dbReference type="EMBL" id="GDAI01000792">
    <property type="protein sequence ID" value="JAI16811.1"/>
    <property type="molecule type" value="mRNA"/>
</dbReference>
<feature type="compositionally biased region" description="Basic residues" evidence="1">
    <location>
        <begin position="378"/>
        <end position="388"/>
    </location>
</feature>
<feature type="region of interest" description="Disordered" evidence="1">
    <location>
        <begin position="445"/>
        <end position="503"/>
    </location>
</feature>
<evidence type="ECO:0000259" key="2">
    <source>
        <dbReference type="PROSITE" id="PS50174"/>
    </source>
</evidence>
<protein>
    <submittedName>
        <fullName evidence="3">Putative transcriptional regulator atrx protein isoform x1</fullName>
    </submittedName>
</protein>
<dbReference type="AlphaFoldDB" id="A0A0K8TRN8"/>
<feature type="region of interest" description="Disordered" evidence="1">
    <location>
        <begin position="209"/>
        <end position="318"/>
    </location>
</feature>
<dbReference type="InterPro" id="IPR000467">
    <property type="entry name" value="G_patch_dom"/>
</dbReference>
<dbReference type="InterPro" id="IPR050656">
    <property type="entry name" value="PINX1"/>
</dbReference>
<organism evidence="3">
    <name type="scientific">Tabanus bromius</name>
    <name type="common">Band-eyed brown horse fly</name>
    <dbReference type="NCBI Taxonomy" id="304241"/>
    <lineage>
        <taxon>Eukaryota</taxon>
        <taxon>Metazoa</taxon>
        <taxon>Ecdysozoa</taxon>
        <taxon>Arthropoda</taxon>
        <taxon>Hexapoda</taxon>
        <taxon>Insecta</taxon>
        <taxon>Pterygota</taxon>
        <taxon>Neoptera</taxon>
        <taxon>Endopterygota</taxon>
        <taxon>Diptera</taxon>
        <taxon>Brachycera</taxon>
        <taxon>Tabanomorpha</taxon>
        <taxon>Tabanoidea</taxon>
        <taxon>Tabanidae</taxon>
        <taxon>Tabanus</taxon>
    </lineage>
</organism>
<sequence length="635" mass="72359">MAMLADKRERANYILQPRGKALYEDNNRFGTRMLEKMGWSAGKGLGANEDGQKEFVRLKYKNGTTGFGFQDRSDQWTQHEEQFDGLLKTLGGSEQNSIEDAVPAFGKLGKFSGESLEEKSKKSRARVHYKKFTKGKDLSQYSEKDLANIFGRKTLEKEAPLGFGVHGVNQSSNSSSEGGESKNFGITTISAGTSIKDYFKSKMENIKSNRHVQDANGGNVSPELEYERKVDERDDLTDSSETSKNEELDNAKSNEGQSEEHVAASHVLESRMKAKKRKQRDSETQENFDSQKLELAESKKVKKQKVKKNDRPDDRGDLFEEVQNATLELDTANQCNTEERIVSTDSGNSTIKRHKRKRCKSETQEPCDPQDIGLGELKKKKKDKKKPRYGGEINGGNADENIQSEPLTILDDLDLSRNTKRKKRKFKESELVVDSSTTTELYKVDNERAHCDQNSKSKKKKKNKTNKEETGKETTETHLENGIDRKISDENKETQSYEEKKEIPKDDLQLNSNVEENEYKINSFVALKFRNADLDGFPGSNIAAINGYRLPKKLKLVVVERPQDMLNVTKFCYDAIEKAKLRDKRVKETQNVNETSQPEETAEEIKIKKEKKRRAKYSYMELIRKAKTKNVFGIV</sequence>
<accession>A0A0K8TRN8</accession>
<feature type="compositionally biased region" description="Basic and acidic residues" evidence="1">
    <location>
        <begin position="307"/>
        <end position="318"/>
    </location>
</feature>
<feature type="region of interest" description="Disordered" evidence="1">
    <location>
        <begin position="330"/>
        <end position="417"/>
    </location>
</feature>
<dbReference type="GO" id="GO:0005730">
    <property type="term" value="C:nucleolus"/>
    <property type="evidence" value="ECO:0007669"/>
    <property type="project" value="TreeGrafter"/>
</dbReference>
<evidence type="ECO:0000256" key="1">
    <source>
        <dbReference type="SAM" id="MobiDB-lite"/>
    </source>
</evidence>
<dbReference type="PANTHER" id="PTHR23149">
    <property type="entry name" value="G PATCH DOMAIN CONTAINING PROTEIN"/>
    <property type="match status" value="1"/>
</dbReference>
<name>A0A0K8TRN8_TABBR</name>
<dbReference type="Pfam" id="PF01585">
    <property type="entry name" value="G-patch"/>
    <property type="match status" value="1"/>
</dbReference>